<dbReference type="EMBL" id="OZ035826">
    <property type="protein sequence ID" value="CAL1603031.1"/>
    <property type="molecule type" value="Genomic_DNA"/>
</dbReference>
<gene>
    <name evidence="1" type="ORF">KC01_LOCUS30756</name>
</gene>
<evidence type="ECO:0000313" key="2">
    <source>
        <dbReference type="Proteomes" id="UP001497482"/>
    </source>
</evidence>
<name>A0AAV2LLZ8_KNICA</name>
<organism evidence="1 2">
    <name type="scientific">Knipowitschia caucasica</name>
    <name type="common">Caucasian dwarf goby</name>
    <name type="synonym">Pomatoschistus caucasicus</name>
    <dbReference type="NCBI Taxonomy" id="637954"/>
    <lineage>
        <taxon>Eukaryota</taxon>
        <taxon>Metazoa</taxon>
        <taxon>Chordata</taxon>
        <taxon>Craniata</taxon>
        <taxon>Vertebrata</taxon>
        <taxon>Euteleostomi</taxon>
        <taxon>Actinopterygii</taxon>
        <taxon>Neopterygii</taxon>
        <taxon>Teleostei</taxon>
        <taxon>Neoteleostei</taxon>
        <taxon>Acanthomorphata</taxon>
        <taxon>Gobiaria</taxon>
        <taxon>Gobiiformes</taxon>
        <taxon>Gobioidei</taxon>
        <taxon>Gobiidae</taxon>
        <taxon>Gobiinae</taxon>
        <taxon>Knipowitschia</taxon>
    </lineage>
</organism>
<keyword evidence="2" id="KW-1185">Reference proteome</keyword>
<protein>
    <submittedName>
        <fullName evidence="1">Uncharacterized protein</fullName>
    </submittedName>
</protein>
<proteinExistence type="predicted"/>
<dbReference type="AlphaFoldDB" id="A0AAV2LLZ8"/>
<reference evidence="1 2" key="1">
    <citation type="submission" date="2024-04" db="EMBL/GenBank/DDBJ databases">
        <authorList>
            <person name="Waldvogel A.-M."/>
            <person name="Schoenle A."/>
        </authorList>
    </citation>
    <scope>NUCLEOTIDE SEQUENCE [LARGE SCALE GENOMIC DNA]</scope>
</reference>
<accession>A0AAV2LLZ8</accession>
<evidence type="ECO:0000313" key="1">
    <source>
        <dbReference type="EMBL" id="CAL1603031.1"/>
    </source>
</evidence>
<sequence length="121" mass="13850">MQRSIQKKLHQLINSAEEGMLRQLAASIKEEVEEEPGDDASAVELYDFIMEFVRSDKLMSLEDEGMSSLLILNDLILELQQQPKANEAEPIQSAEETAEPQMLLLYFPDENLKFTVDKYLT</sequence>
<dbReference type="Proteomes" id="UP001497482">
    <property type="component" value="Chromosome 4"/>
</dbReference>